<evidence type="ECO:0000256" key="1">
    <source>
        <dbReference type="ARBA" id="ARBA00006987"/>
    </source>
</evidence>
<dbReference type="EMBL" id="FWXJ01000001">
    <property type="protein sequence ID" value="SMC30235.1"/>
    <property type="molecule type" value="Genomic_DNA"/>
</dbReference>
<keyword evidence="4" id="KW-1185">Reference proteome</keyword>
<dbReference type="PANTHER" id="PTHR42928">
    <property type="entry name" value="TRICARBOXYLATE-BINDING PROTEIN"/>
    <property type="match status" value="1"/>
</dbReference>
<proteinExistence type="inferred from homology"/>
<dbReference type="Proteomes" id="UP000192708">
    <property type="component" value="Unassembled WGS sequence"/>
</dbReference>
<dbReference type="InterPro" id="IPR042100">
    <property type="entry name" value="Bug_dom1"/>
</dbReference>
<organism evidence="3 4">
    <name type="scientific">Polynucleobacter kasalickyi</name>
    <dbReference type="NCBI Taxonomy" id="1938817"/>
    <lineage>
        <taxon>Bacteria</taxon>
        <taxon>Pseudomonadati</taxon>
        <taxon>Pseudomonadota</taxon>
        <taxon>Betaproteobacteria</taxon>
        <taxon>Burkholderiales</taxon>
        <taxon>Burkholderiaceae</taxon>
        <taxon>Polynucleobacter</taxon>
    </lineage>
</organism>
<dbReference type="AlphaFoldDB" id="A0A1W1Y277"/>
<gene>
    <name evidence="3" type="ORF">SAMN06296008_101107</name>
</gene>
<dbReference type="InterPro" id="IPR005064">
    <property type="entry name" value="BUG"/>
</dbReference>
<feature type="signal peptide" evidence="2">
    <location>
        <begin position="1"/>
        <end position="18"/>
    </location>
</feature>
<feature type="chain" id="PRO_5012348195" evidence="2">
    <location>
        <begin position="19"/>
        <end position="326"/>
    </location>
</feature>
<dbReference type="PIRSF" id="PIRSF017082">
    <property type="entry name" value="YflP"/>
    <property type="match status" value="1"/>
</dbReference>
<sequence>MKQLLMLVMYLWVPFSFAQDAITNFPSKPVRLVVTTAAGGGSDAIARPLEQKFSEFLGQPVIIDNRPGASGMIAMDHVAKSAPDGYTIVFATTGTIATNYALNPKIPYDPLKDFAPITRVADTYLAFLINPKLGVNTLEEFVALAKSREKINKPLTFASYGVGSFAQLVTEWFSTIANIKMIHVPYKGSAPAMTDLIGGQVDCFIDTLPSSMPFIKSKQVKAIAVGLEKRGEGVLAEIPTFTEAGYPEFKPVAWWSLLAPAATPKPIVAKLQQAAAKALQSQEVKDRFALALATPIGNSSEDFGKFMKSEVDTYVKVVKQANIKLD</sequence>
<evidence type="ECO:0000256" key="2">
    <source>
        <dbReference type="SAM" id="SignalP"/>
    </source>
</evidence>
<accession>A0A1W1Y277</accession>
<evidence type="ECO:0000313" key="4">
    <source>
        <dbReference type="Proteomes" id="UP000192708"/>
    </source>
</evidence>
<name>A0A1W1Y277_9BURK</name>
<dbReference type="SUPFAM" id="SSF53850">
    <property type="entry name" value="Periplasmic binding protein-like II"/>
    <property type="match status" value="1"/>
</dbReference>
<reference evidence="3 4" key="1">
    <citation type="submission" date="2017-04" db="EMBL/GenBank/DDBJ databases">
        <authorList>
            <person name="Afonso C.L."/>
            <person name="Miller P.J."/>
            <person name="Scott M.A."/>
            <person name="Spackman E."/>
            <person name="Goraichik I."/>
            <person name="Dimitrov K.M."/>
            <person name="Suarez D.L."/>
            <person name="Swayne D.E."/>
        </authorList>
    </citation>
    <scope>NUCLEOTIDE SEQUENCE [LARGE SCALE GENOMIC DNA]</scope>
    <source>
        <strain evidence="3 4">VK13</strain>
    </source>
</reference>
<dbReference type="OrthoDB" id="8678477at2"/>
<dbReference type="STRING" id="1938817.SAMN06296008_101107"/>
<comment type="similarity">
    <text evidence="1">Belongs to the UPF0065 (bug) family.</text>
</comment>
<dbReference type="Gene3D" id="3.40.190.150">
    <property type="entry name" value="Bordetella uptake gene, domain 1"/>
    <property type="match status" value="1"/>
</dbReference>
<keyword evidence="3" id="KW-0675">Receptor</keyword>
<protein>
    <submittedName>
        <fullName evidence="3">Tripartite-type tricarboxylate transporter, receptor component TctC</fullName>
    </submittedName>
</protein>
<dbReference type="Gene3D" id="3.40.190.10">
    <property type="entry name" value="Periplasmic binding protein-like II"/>
    <property type="match status" value="1"/>
</dbReference>
<dbReference type="RefSeq" id="WP_084281906.1">
    <property type="nucleotide sequence ID" value="NZ_FWXJ01000001.1"/>
</dbReference>
<keyword evidence="2" id="KW-0732">Signal</keyword>
<dbReference type="PANTHER" id="PTHR42928:SF5">
    <property type="entry name" value="BLR1237 PROTEIN"/>
    <property type="match status" value="1"/>
</dbReference>
<evidence type="ECO:0000313" key="3">
    <source>
        <dbReference type="EMBL" id="SMC30235.1"/>
    </source>
</evidence>
<dbReference type="Pfam" id="PF03401">
    <property type="entry name" value="TctC"/>
    <property type="match status" value="1"/>
</dbReference>